<dbReference type="InterPro" id="IPR020103">
    <property type="entry name" value="PsdUridine_synth_cat_dom_sf"/>
</dbReference>
<reference evidence="3 4" key="1">
    <citation type="journal article" date="2016" name="Nat. Commun.">
        <title>Thousands of microbial genomes shed light on interconnected biogeochemical processes in an aquifer system.</title>
        <authorList>
            <person name="Anantharaman K."/>
            <person name="Brown C.T."/>
            <person name="Hug L.A."/>
            <person name="Sharon I."/>
            <person name="Castelle C.J."/>
            <person name="Probst A.J."/>
            <person name="Thomas B.C."/>
            <person name="Singh A."/>
            <person name="Wilkins M.J."/>
            <person name="Karaoz U."/>
            <person name="Brodie E.L."/>
            <person name="Williams K.H."/>
            <person name="Hubbard S.S."/>
            <person name="Banfield J.F."/>
        </authorList>
    </citation>
    <scope>NUCLEOTIDE SEQUENCE [LARGE SCALE GENOMIC DNA]</scope>
</reference>
<dbReference type="PROSITE" id="PS01129">
    <property type="entry name" value="PSI_RLU"/>
    <property type="match status" value="1"/>
</dbReference>
<sequence>MSPQAGLTPLYGDFKVFTYRYNFPAQRLADFLTDRYQLSGPKLALALEQRIKLNGQTPAPETMILPGDHLEYEHRREDEPPFAGNSLVWIYEDEHLLALSKPPSLPVTPSGPYFYNALAILVREVTGNPDLQPLHRLDIETSGVLLFSKSKEGRGRLQPLFERQEMDKRYLALCLGDPGPEPIEGNLELDLDSKIFTKYRLHPSERPQSRTLVGTRTPWGRFWKVELQPLSGKTNQLRAHLASKGAPIVGDKKYYPDEAVYLDWFEHKDIHRLLDRLILPRQALHCQSLSFENPISGQRLTLNDPTPDFGALIAPLK</sequence>
<dbReference type="SUPFAM" id="SSF55120">
    <property type="entry name" value="Pseudouridine synthase"/>
    <property type="match status" value="1"/>
</dbReference>
<dbReference type="GO" id="GO:0000455">
    <property type="term" value="P:enzyme-directed rRNA pseudouridine synthesis"/>
    <property type="evidence" value="ECO:0007669"/>
    <property type="project" value="TreeGrafter"/>
</dbReference>
<dbReference type="EMBL" id="MFNF01000039">
    <property type="protein sequence ID" value="OGH01126.1"/>
    <property type="molecule type" value="Genomic_DNA"/>
</dbReference>
<dbReference type="AlphaFoldDB" id="A0A1F6GSI0"/>
<dbReference type="Gene3D" id="3.30.2350.10">
    <property type="entry name" value="Pseudouridine synthase"/>
    <property type="match status" value="1"/>
</dbReference>
<proteinExistence type="inferred from homology"/>
<dbReference type="PANTHER" id="PTHR21600:SF87">
    <property type="entry name" value="RNA PSEUDOURIDYLATE SYNTHASE DOMAIN-CONTAINING PROTEIN 1"/>
    <property type="match status" value="1"/>
</dbReference>
<dbReference type="GO" id="GO:0003723">
    <property type="term" value="F:RNA binding"/>
    <property type="evidence" value="ECO:0007669"/>
    <property type="project" value="InterPro"/>
</dbReference>
<organism evidence="3 4">
    <name type="scientific">Candidatus Lambdaproteobacteria bacterium RIFOXYD2_FULL_56_26</name>
    <dbReference type="NCBI Taxonomy" id="1817773"/>
    <lineage>
        <taxon>Bacteria</taxon>
        <taxon>Pseudomonadati</taxon>
        <taxon>Pseudomonadota</taxon>
        <taxon>Candidatus Lambdaproteobacteria</taxon>
    </lineage>
</organism>
<dbReference type="InterPro" id="IPR050188">
    <property type="entry name" value="RluA_PseudoU_synthase"/>
</dbReference>
<accession>A0A1F6GSI0</accession>
<name>A0A1F6GSI0_9PROT</name>
<protein>
    <recommendedName>
        <fullName evidence="2">Pseudouridine synthase RsuA/RluA-like domain-containing protein</fullName>
    </recommendedName>
</protein>
<evidence type="ECO:0000313" key="4">
    <source>
        <dbReference type="Proteomes" id="UP000177583"/>
    </source>
</evidence>
<evidence type="ECO:0000313" key="3">
    <source>
        <dbReference type="EMBL" id="OGH01126.1"/>
    </source>
</evidence>
<feature type="domain" description="Pseudouridine synthase RsuA/RluA-like" evidence="2">
    <location>
        <begin position="95"/>
        <end position="243"/>
    </location>
</feature>
<dbReference type="GO" id="GO:0009982">
    <property type="term" value="F:pseudouridine synthase activity"/>
    <property type="evidence" value="ECO:0007669"/>
    <property type="project" value="InterPro"/>
</dbReference>
<gene>
    <name evidence="3" type="ORF">A2557_02730</name>
</gene>
<evidence type="ECO:0000256" key="1">
    <source>
        <dbReference type="ARBA" id="ARBA00010876"/>
    </source>
</evidence>
<comment type="caution">
    <text evidence="3">The sequence shown here is derived from an EMBL/GenBank/DDBJ whole genome shotgun (WGS) entry which is preliminary data.</text>
</comment>
<dbReference type="Proteomes" id="UP000177583">
    <property type="component" value="Unassembled WGS sequence"/>
</dbReference>
<dbReference type="PANTHER" id="PTHR21600">
    <property type="entry name" value="MITOCHONDRIAL RNA PSEUDOURIDINE SYNTHASE"/>
    <property type="match status" value="1"/>
</dbReference>
<comment type="similarity">
    <text evidence="1">Belongs to the pseudouridine synthase RluA family.</text>
</comment>
<dbReference type="InterPro" id="IPR006224">
    <property type="entry name" value="PsdUridine_synth_RluA-like_CS"/>
</dbReference>
<dbReference type="GO" id="GO:0140098">
    <property type="term" value="F:catalytic activity, acting on RNA"/>
    <property type="evidence" value="ECO:0007669"/>
    <property type="project" value="UniProtKB-ARBA"/>
</dbReference>
<dbReference type="InterPro" id="IPR006145">
    <property type="entry name" value="PsdUridine_synth_RsuA/RluA"/>
</dbReference>
<dbReference type="Pfam" id="PF00849">
    <property type="entry name" value="PseudoU_synth_2"/>
    <property type="match status" value="1"/>
</dbReference>
<evidence type="ECO:0000259" key="2">
    <source>
        <dbReference type="Pfam" id="PF00849"/>
    </source>
</evidence>